<feature type="binding site" evidence="12">
    <location>
        <begin position="354"/>
        <end position="357"/>
    </location>
    <ligand>
        <name>ATP</name>
        <dbReference type="ChEBI" id="CHEBI:30616"/>
    </ligand>
</feature>
<feature type="binding site" evidence="12">
    <location>
        <position position="203"/>
    </location>
    <ligand>
        <name>ATP</name>
        <dbReference type="ChEBI" id="CHEBI:30616"/>
    </ligand>
</feature>
<protein>
    <recommendedName>
        <fullName evidence="5 13">Phosphoglycerate kinase</fullName>
        <ecNumber evidence="5 13">2.7.2.3</ecNumber>
    </recommendedName>
</protein>
<evidence type="ECO:0000256" key="5">
    <source>
        <dbReference type="ARBA" id="ARBA00013061"/>
    </source>
</evidence>
<dbReference type="PIRSF" id="PIRSF000724">
    <property type="entry name" value="Pgk"/>
    <property type="match status" value="1"/>
</dbReference>
<dbReference type="GO" id="GO:0005829">
    <property type="term" value="C:cytosol"/>
    <property type="evidence" value="ECO:0007669"/>
    <property type="project" value="TreeGrafter"/>
</dbReference>
<dbReference type="InterPro" id="IPR001576">
    <property type="entry name" value="Phosphoglycerate_kinase"/>
</dbReference>
<evidence type="ECO:0000256" key="7">
    <source>
        <dbReference type="ARBA" id="ARBA00022741"/>
    </source>
</evidence>
<organism evidence="15 16">
    <name type="scientific">Potamilus streckersoni</name>
    <dbReference type="NCBI Taxonomy" id="2493646"/>
    <lineage>
        <taxon>Eukaryota</taxon>
        <taxon>Metazoa</taxon>
        <taxon>Spiralia</taxon>
        <taxon>Lophotrochozoa</taxon>
        <taxon>Mollusca</taxon>
        <taxon>Bivalvia</taxon>
        <taxon>Autobranchia</taxon>
        <taxon>Heteroconchia</taxon>
        <taxon>Palaeoheterodonta</taxon>
        <taxon>Unionida</taxon>
        <taxon>Unionoidea</taxon>
        <taxon>Unionidae</taxon>
        <taxon>Ambleminae</taxon>
        <taxon>Lampsilini</taxon>
        <taxon>Potamilus</taxon>
    </lineage>
</organism>
<sequence length="398" mass="42620">MMKKKTIDTINIKSKRVLMRVDFNGPLNEKKEITDAKRIIESLPTINKIIQNGGRLVLISHLGRPKGKPDANSLKPIADFLSVKLGKHVHFATDCVGEQASSVVNKLEDGDVALLENLRFHSEEEKNDSDFSKKLASLADIYVNDAFGTAHRAHASTQGVTKFIPIAVAGYLMEKELNYLGLATSNPKRPFVAILGGSKISGKIDVIEHLMDKVETILIGGAMIFTFFKAKGLNVGASLVENDKLNLALSILEKASKKNVNLLLPTDVVIGDKFAENAHAKVVSISEIPDTWIGLDIGTETAKKYADVILQAKTVLWNGPMGVFEMKKFANGTLAMIQALVTATKSGATTIVGGGDSAAAISIFGFAENVSHVSTGGGASLEFLEGKLLPGVEALNNA</sequence>
<dbReference type="Proteomes" id="UP001195483">
    <property type="component" value="Unassembled WGS sequence"/>
</dbReference>
<keyword evidence="8 13" id="KW-0418">Kinase</keyword>
<dbReference type="PANTHER" id="PTHR11406">
    <property type="entry name" value="PHOSPHOGLYCERATE KINASE"/>
    <property type="match status" value="1"/>
</dbReference>
<evidence type="ECO:0000256" key="2">
    <source>
        <dbReference type="ARBA" id="ARBA00001946"/>
    </source>
</evidence>
<accession>A0AAE0RZC9</accession>
<keyword evidence="10" id="KW-0460">Magnesium</keyword>
<proteinExistence type="inferred from homology"/>
<dbReference type="InterPro" id="IPR015824">
    <property type="entry name" value="Phosphoglycerate_kinase_N"/>
</dbReference>
<comment type="cofactor">
    <cofactor evidence="2">
        <name>Mg(2+)</name>
        <dbReference type="ChEBI" id="CHEBI:18420"/>
    </cofactor>
</comment>
<evidence type="ECO:0000256" key="4">
    <source>
        <dbReference type="ARBA" id="ARBA00011245"/>
    </source>
</evidence>
<keyword evidence="9 12" id="KW-0067">ATP-binding</keyword>
<reference evidence="15" key="2">
    <citation type="journal article" date="2021" name="Genome Biol. Evol.">
        <title>Developing a high-quality reference genome for a parasitic bivalve with doubly uniparental inheritance (Bivalvia: Unionida).</title>
        <authorList>
            <person name="Smith C.H."/>
        </authorList>
    </citation>
    <scope>NUCLEOTIDE SEQUENCE</scope>
    <source>
        <strain evidence="15">CHS0354</strain>
        <tissue evidence="15">Mantle</tissue>
    </source>
</reference>
<feature type="binding site" evidence="11">
    <location>
        <position position="152"/>
    </location>
    <ligand>
        <name>(2R)-3-phosphoglycerate</name>
        <dbReference type="ChEBI" id="CHEBI:58272"/>
    </ligand>
</feature>
<evidence type="ECO:0000256" key="14">
    <source>
        <dbReference type="RuleBase" id="RU000696"/>
    </source>
</evidence>
<keyword evidence="6 13" id="KW-0808">Transferase</keyword>
<dbReference type="GO" id="GO:0004618">
    <property type="term" value="F:phosphoglycerate kinase activity"/>
    <property type="evidence" value="ECO:0007669"/>
    <property type="project" value="UniProtKB-EC"/>
</dbReference>
<keyword evidence="7" id="KW-0547">Nucleotide-binding</keyword>
<comment type="similarity">
    <text evidence="3 13">Belongs to the phosphoglycerate kinase family.</text>
</comment>
<dbReference type="CDD" id="cd00318">
    <property type="entry name" value="Phosphoglycerate_kinase"/>
    <property type="match status" value="1"/>
</dbReference>
<reference evidence="15" key="1">
    <citation type="journal article" date="2021" name="Genome Biol. Evol.">
        <title>A High-Quality Reference Genome for a Parasitic Bivalve with Doubly Uniparental Inheritance (Bivalvia: Unionida).</title>
        <authorList>
            <person name="Smith C.H."/>
        </authorList>
    </citation>
    <scope>NUCLEOTIDE SEQUENCE</scope>
    <source>
        <strain evidence="15">CHS0354</strain>
    </source>
</reference>
<feature type="binding site" evidence="11">
    <location>
        <position position="119"/>
    </location>
    <ligand>
        <name>(2R)-3-phosphoglycerate</name>
        <dbReference type="ChEBI" id="CHEBI:58272"/>
    </ligand>
</feature>
<dbReference type="GO" id="GO:0043531">
    <property type="term" value="F:ADP binding"/>
    <property type="evidence" value="ECO:0007669"/>
    <property type="project" value="TreeGrafter"/>
</dbReference>
<reference evidence="15" key="3">
    <citation type="submission" date="2023-05" db="EMBL/GenBank/DDBJ databases">
        <authorList>
            <person name="Smith C.H."/>
        </authorList>
    </citation>
    <scope>NUCLEOTIDE SEQUENCE</scope>
    <source>
        <strain evidence="15">CHS0354</strain>
        <tissue evidence="15">Mantle</tissue>
    </source>
</reference>
<evidence type="ECO:0000256" key="8">
    <source>
        <dbReference type="ARBA" id="ARBA00022777"/>
    </source>
</evidence>
<gene>
    <name evidence="15" type="ORF">CHS0354_023928</name>
</gene>
<dbReference type="FunFam" id="3.40.50.1260:FF:000003">
    <property type="entry name" value="Phosphoglycerate kinase"/>
    <property type="match status" value="1"/>
</dbReference>
<dbReference type="EMBL" id="JAEAOA010001427">
    <property type="protein sequence ID" value="KAK3582384.1"/>
    <property type="molecule type" value="Genomic_DNA"/>
</dbReference>
<name>A0AAE0RZC9_9BIVA</name>
<feature type="binding site" evidence="11">
    <location>
        <position position="38"/>
    </location>
    <ligand>
        <name>(2R)-3-phosphoglycerate</name>
        <dbReference type="ChEBI" id="CHEBI:58272"/>
    </ligand>
</feature>
<evidence type="ECO:0000313" key="16">
    <source>
        <dbReference type="Proteomes" id="UP001195483"/>
    </source>
</evidence>
<comment type="caution">
    <text evidence="15">The sequence shown here is derived from an EMBL/GenBank/DDBJ whole genome shotgun (WGS) entry which is preliminary data.</text>
</comment>
<comment type="subunit">
    <text evidence="4 14">Monomer.</text>
</comment>
<dbReference type="FunFam" id="3.40.50.1260:FF:000006">
    <property type="entry name" value="Phosphoglycerate kinase"/>
    <property type="match status" value="1"/>
</dbReference>
<keyword evidence="16" id="KW-1185">Reference proteome</keyword>
<dbReference type="PRINTS" id="PR00477">
    <property type="entry name" value="PHGLYCKINASE"/>
</dbReference>
<dbReference type="GO" id="GO:0006094">
    <property type="term" value="P:gluconeogenesis"/>
    <property type="evidence" value="ECO:0007669"/>
    <property type="project" value="TreeGrafter"/>
</dbReference>
<dbReference type="EC" id="2.7.2.3" evidence="5 13"/>
<dbReference type="SUPFAM" id="SSF53748">
    <property type="entry name" value="Phosphoglycerate kinase"/>
    <property type="match status" value="1"/>
</dbReference>
<dbReference type="GO" id="GO:0006096">
    <property type="term" value="P:glycolytic process"/>
    <property type="evidence" value="ECO:0007669"/>
    <property type="project" value="InterPro"/>
</dbReference>
<evidence type="ECO:0000313" key="15">
    <source>
        <dbReference type="EMBL" id="KAK3582384.1"/>
    </source>
</evidence>
<evidence type="ECO:0000256" key="10">
    <source>
        <dbReference type="ARBA" id="ARBA00022842"/>
    </source>
</evidence>
<evidence type="ECO:0000256" key="13">
    <source>
        <dbReference type="RuleBase" id="RU000532"/>
    </source>
</evidence>
<comment type="pathway">
    <text evidence="13">Carbohydrate degradation; glycolysis; pyruvate from D-glyceraldehyde 3-phosphate: step 2/5.</text>
</comment>
<evidence type="ECO:0000256" key="3">
    <source>
        <dbReference type="ARBA" id="ARBA00008982"/>
    </source>
</evidence>
<dbReference type="AlphaFoldDB" id="A0AAE0RZC9"/>
<dbReference type="HAMAP" id="MF_00145">
    <property type="entry name" value="Phosphoglyc_kinase"/>
    <property type="match status" value="1"/>
</dbReference>
<feature type="binding site" evidence="11">
    <location>
        <begin position="61"/>
        <end position="64"/>
    </location>
    <ligand>
        <name>substrate</name>
    </ligand>
</feature>
<comment type="catalytic activity">
    <reaction evidence="1 13">
        <text>(2R)-3-phosphoglycerate + ATP = (2R)-3-phospho-glyceroyl phosphate + ADP</text>
        <dbReference type="Rhea" id="RHEA:14801"/>
        <dbReference type="ChEBI" id="CHEBI:30616"/>
        <dbReference type="ChEBI" id="CHEBI:57604"/>
        <dbReference type="ChEBI" id="CHEBI:58272"/>
        <dbReference type="ChEBI" id="CHEBI:456216"/>
        <dbReference type="EC" id="2.7.2.3"/>
    </reaction>
</comment>
<dbReference type="Pfam" id="PF00162">
    <property type="entry name" value="PGK"/>
    <property type="match status" value="1"/>
</dbReference>
<evidence type="ECO:0000256" key="1">
    <source>
        <dbReference type="ARBA" id="ARBA00000642"/>
    </source>
</evidence>
<evidence type="ECO:0000256" key="12">
    <source>
        <dbReference type="PIRSR" id="PIRSR000724-2"/>
    </source>
</evidence>
<dbReference type="InterPro" id="IPR036043">
    <property type="entry name" value="Phosphoglycerate_kinase_sf"/>
</dbReference>
<evidence type="ECO:0000256" key="6">
    <source>
        <dbReference type="ARBA" id="ARBA00022679"/>
    </source>
</evidence>
<evidence type="ECO:0000256" key="9">
    <source>
        <dbReference type="ARBA" id="ARBA00022840"/>
    </source>
</evidence>
<dbReference type="GO" id="GO:0005524">
    <property type="term" value="F:ATP binding"/>
    <property type="evidence" value="ECO:0007669"/>
    <property type="project" value="UniProtKB-KW"/>
</dbReference>
<feature type="binding site" evidence="11">
    <location>
        <begin position="22"/>
        <end position="24"/>
    </location>
    <ligand>
        <name>substrate</name>
    </ligand>
</feature>
<dbReference type="PANTHER" id="PTHR11406:SF23">
    <property type="entry name" value="PHOSPHOGLYCERATE KINASE 1, CHLOROPLASTIC-RELATED"/>
    <property type="match status" value="1"/>
</dbReference>
<dbReference type="Gene3D" id="3.40.50.1260">
    <property type="entry name" value="Phosphoglycerate kinase, N-terminal domain"/>
    <property type="match status" value="2"/>
</dbReference>
<feature type="binding site" evidence="12">
    <location>
        <position position="325"/>
    </location>
    <ligand>
        <name>ATP</name>
        <dbReference type="ChEBI" id="CHEBI:30616"/>
    </ligand>
</feature>
<evidence type="ECO:0000256" key="11">
    <source>
        <dbReference type="PIRSR" id="PIRSR000724-1"/>
    </source>
</evidence>